<dbReference type="Gene3D" id="1.10.150.240">
    <property type="entry name" value="Putative phosphatase, domain 2"/>
    <property type="match status" value="1"/>
</dbReference>
<sequence>MSHLQQPLFNPNRKYQHLFFDLDHTIWDFEMNSKATLAELYDTHQLGEKGIDDFELFFERYNEHNNRLWDKYHKGFIKQDELKWKRMWLTLLDFKIADEPLSREMGQAFLTILPTKTNLFPYTFEILDYLTERQYDLHLITNGFEATQRKKLVNSKLDGYFKEMITSETSNSLKPSKDIFDYAFTKTNALPEKSIMIGDNLDADIQGGINAGIDTVFVNHINAQPHIKATYEITHLKMLEDIF</sequence>
<dbReference type="EC" id="3.1.3.5" evidence="1"/>
<dbReference type="NCBIfam" id="TIGR02254">
    <property type="entry name" value="YjjG_YfnB"/>
    <property type="match status" value="1"/>
</dbReference>
<dbReference type="InterPro" id="IPR006439">
    <property type="entry name" value="HAD-SF_hydro_IA"/>
</dbReference>
<dbReference type="Gene3D" id="3.40.50.1000">
    <property type="entry name" value="HAD superfamily/HAD-like"/>
    <property type="match status" value="1"/>
</dbReference>
<proteinExistence type="predicted"/>
<dbReference type="SFLD" id="SFLDG01129">
    <property type="entry name" value="C1.5:_HAD__Beta-PGM__Phosphata"/>
    <property type="match status" value="1"/>
</dbReference>
<dbReference type="InterPro" id="IPR036412">
    <property type="entry name" value="HAD-like_sf"/>
</dbReference>
<gene>
    <name evidence="1" type="ORF">ACFOW1_09135</name>
</gene>
<dbReference type="Proteomes" id="UP001595906">
    <property type="component" value="Unassembled WGS sequence"/>
</dbReference>
<reference evidence="2" key="1">
    <citation type="journal article" date="2019" name="Int. J. Syst. Evol. Microbiol.">
        <title>The Global Catalogue of Microorganisms (GCM) 10K type strain sequencing project: providing services to taxonomists for standard genome sequencing and annotation.</title>
        <authorList>
            <consortium name="The Broad Institute Genomics Platform"/>
            <consortium name="The Broad Institute Genome Sequencing Center for Infectious Disease"/>
            <person name="Wu L."/>
            <person name="Ma J."/>
        </authorList>
    </citation>
    <scope>NUCLEOTIDE SEQUENCE [LARGE SCALE GENOMIC DNA]</scope>
    <source>
        <strain evidence="2">CECT 8010</strain>
    </source>
</reference>
<dbReference type="SUPFAM" id="SSF56784">
    <property type="entry name" value="HAD-like"/>
    <property type="match status" value="1"/>
</dbReference>
<organism evidence="1 2">
    <name type="scientific">Parasediminibacterium paludis</name>
    <dbReference type="NCBI Taxonomy" id="908966"/>
    <lineage>
        <taxon>Bacteria</taxon>
        <taxon>Pseudomonadati</taxon>
        <taxon>Bacteroidota</taxon>
        <taxon>Chitinophagia</taxon>
        <taxon>Chitinophagales</taxon>
        <taxon>Chitinophagaceae</taxon>
        <taxon>Parasediminibacterium</taxon>
    </lineage>
</organism>
<dbReference type="PANTHER" id="PTHR47478:SF1">
    <property type="entry name" value="PYRIMIDINE 5'-NUCLEOTIDASE YJJG"/>
    <property type="match status" value="1"/>
</dbReference>
<dbReference type="RefSeq" id="WP_379013754.1">
    <property type="nucleotide sequence ID" value="NZ_JBHSDC010000016.1"/>
</dbReference>
<dbReference type="InterPro" id="IPR052550">
    <property type="entry name" value="Pyrimidine_5'-ntase_YjjG"/>
</dbReference>
<dbReference type="EMBL" id="JBHSDC010000016">
    <property type="protein sequence ID" value="MFC4232054.1"/>
    <property type="molecule type" value="Genomic_DNA"/>
</dbReference>
<keyword evidence="2" id="KW-1185">Reference proteome</keyword>
<dbReference type="PANTHER" id="PTHR47478">
    <property type="match status" value="1"/>
</dbReference>
<dbReference type="NCBIfam" id="TIGR01549">
    <property type="entry name" value="HAD-SF-IA-v1"/>
    <property type="match status" value="1"/>
</dbReference>
<dbReference type="GO" id="GO:0008253">
    <property type="term" value="F:5'-nucleotidase activity"/>
    <property type="evidence" value="ECO:0007669"/>
    <property type="project" value="UniProtKB-EC"/>
</dbReference>
<comment type="caution">
    <text evidence="1">The sequence shown here is derived from an EMBL/GenBank/DDBJ whole genome shotgun (WGS) entry which is preliminary data.</text>
</comment>
<protein>
    <submittedName>
        <fullName evidence="1">YjjG family noncanonical pyrimidine nucleotidase</fullName>
        <ecNumber evidence="1">3.1.3.5</ecNumber>
    </submittedName>
</protein>
<dbReference type="Pfam" id="PF13419">
    <property type="entry name" value="HAD_2"/>
    <property type="match status" value="1"/>
</dbReference>
<dbReference type="InterPro" id="IPR023198">
    <property type="entry name" value="PGP-like_dom2"/>
</dbReference>
<accession>A0ABV8PWX6</accession>
<dbReference type="InterPro" id="IPR041492">
    <property type="entry name" value="HAD_2"/>
</dbReference>
<dbReference type="InterPro" id="IPR023214">
    <property type="entry name" value="HAD_sf"/>
</dbReference>
<keyword evidence="1" id="KW-0378">Hydrolase</keyword>
<evidence type="ECO:0000313" key="1">
    <source>
        <dbReference type="EMBL" id="MFC4232054.1"/>
    </source>
</evidence>
<dbReference type="InterPro" id="IPR011951">
    <property type="entry name" value="HAD-SF_hydro_IA_YjjG/PynA"/>
</dbReference>
<name>A0ABV8PWX6_9BACT</name>
<dbReference type="SFLD" id="SFLDS00003">
    <property type="entry name" value="Haloacid_Dehalogenase"/>
    <property type="match status" value="1"/>
</dbReference>
<evidence type="ECO:0000313" key="2">
    <source>
        <dbReference type="Proteomes" id="UP001595906"/>
    </source>
</evidence>